<name>A0A812E704_ACAPH</name>
<dbReference type="PANTHER" id="PTHR45598:SF1">
    <property type="entry name" value="4FE-4S FERREDOXIN-TYPE DOMAIN-CONTAINING PROTEIN"/>
    <property type="match status" value="1"/>
</dbReference>
<feature type="transmembrane region" description="Helical" evidence="1">
    <location>
        <begin position="98"/>
        <end position="122"/>
    </location>
</feature>
<organism evidence="2 3">
    <name type="scientific">Acanthosepion pharaonis</name>
    <name type="common">Pharaoh cuttlefish</name>
    <name type="synonym">Sepia pharaonis</name>
    <dbReference type="NCBI Taxonomy" id="158019"/>
    <lineage>
        <taxon>Eukaryota</taxon>
        <taxon>Metazoa</taxon>
        <taxon>Spiralia</taxon>
        <taxon>Lophotrochozoa</taxon>
        <taxon>Mollusca</taxon>
        <taxon>Cephalopoda</taxon>
        <taxon>Coleoidea</taxon>
        <taxon>Decapodiformes</taxon>
        <taxon>Sepiida</taxon>
        <taxon>Sepiina</taxon>
        <taxon>Sepiidae</taxon>
        <taxon>Acanthosepion</taxon>
    </lineage>
</organism>
<feature type="transmembrane region" description="Helical" evidence="1">
    <location>
        <begin position="128"/>
        <end position="151"/>
    </location>
</feature>
<accession>A0A812E704</accession>
<keyword evidence="1" id="KW-0472">Membrane</keyword>
<dbReference type="EMBL" id="CAHIKZ030004896">
    <property type="protein sequence ID" value="CAE1316887.1"/>
    <property type="molecule type" value="Genomic_DNA"/>
</dbReference>
<keyword evidence="3" id="KW-1185">Reference proteome</keyword>
<evidence type="ECO:0000256" key="1">
    <source>
        <dbReference type="SAM" id="Phobius"/>
    </source>
</evidence>
<keyword evidence="1" id="KW-0812">Transmembrane</keyword>
<comment type="caution">
    <text evidence="2">The sequence shown here is derived from an EMBL/GenBank/DDBJ whole genome shotgun (WGS) entry which is preliminary data.</text>
</comment>
<gene>
    <name evidence="2" type="ORF">SPHA_67593</name>
</gene>
<dbReference type="Proteomes" id="UP000597762">
    <property type="component" value="Unassembled WGS sequence"/>
</dbReference>
<evidence type="ECO:0000313" key="3">
    <source>
        <dbReference type="Proteomes" id="UP000597762"/>
    </source>
</evidence>
<protein>
    <submittedName>
        <fullName evidence="2">Uncharacterized protein</fullName>
    </submittedName>
</protein>
<proteinExistence type="predicted"/>
<sequence>MALLTGDQVTVRLPCPLARPHLSILVDSSEKNLNFFLPLRKVTTLYSLSTCLSLRLSRCLSLSLSPTLSVYVFLSVSLFLTVSLTLSLSVSRSDSLTLCLFLSVSLCPPLYLSLSLFLSLSLSLSLCFSVSLSLSLSLCLSLCLSLSLSFVRFGTLRHSFIPHISGARSIDLRRYIHLSKSIGTLNSDIYLSIYLSISVCSSIYV</sequence>
<dbReference type="PANTHER" id="PTHR45598">
    <property type="entry name" value="PROTEIN CBG11839-RELATED"/>
    <property type="match status" value="1"/>
</dbReference>
<feature type="transmembrane region" description="Helical" evidence="1">
    <location>
        <begin position="68"/>
        <end position="86"/>
    </location>
</feature>
<dbReference type="AlphaFoldDB" id="A0A812E704"/>
<keyword evidence="1" id="KW-1133">Transmembrane helix</keyword>
<evidence type="ECO:0000313" key="2">
    <source>
        <dbReference type="EMBL" id="CAE1316887.1"/>
    </source>
</evidence>
<reference evidence="2" key="1">
    <citation type="submission" date="2021-01" db="EMBL/GenBank/DDBJ databases">
        <authorList>
            <person name="Li R."/>
            <person name="Bekaert M."/>
        </authorList>
    </citation>
    <scope>NUCLEOTIDE SEQUENCE</scope>
    <source>
        <strain evidence="2">Farmed</strain>
    </source>
</reference>